<evidence type="ECO:0000256" key="5">
    <source>
        <dbReference type="PROSITE-ProRule" id="PRU01248"/>
    </source>
</evidence>
<evidence type="ECO:0000313" key="12">
    <source>
        <dbReference type="Proteomes" id="UP000422108"/>
    </source>
</evidence>
<dbReference type="InterPro" id="IPR002104">
    <property type="entry name" value="Integrase_catalytic"/>
</dbReference>
<keyword evidence="12" id="KW-1185">Reference proteome</keyword>
<organism evidence="9 12">
    <name type="scientific">Desulfosarcina ovata subsp. ovata</name>
    <dbReference type="NCBI Taxonomy" id="2752305"/>
    <lineage>
        <taxon>Bacteria</taxon>
        <taxon>Pseudomonadati</taxon>
        <taxon>Thermodesulfobacteriota</taxon>
        <taxon>Desulfobacteria</taxon>
        <taxon>Desulfobacterales</taxon>
        <taxon>Desulfosarcinaceae</taxon>
        <taxon>Desulfosarcina</taxon>
    </lineage>
</organism>
<accession>A0A5K8ABM3</accession>
<dbReference type="GO" id="GO:0006310">
    <property type="term" value="P:DNA recombination"/>
    <property type="evidence" value="ECO:0007669"/>
    <property type="project" value="UniProtKB-KW"/>
</dbReference>
<evidence type="ECO:0000313" key="10">
    <source>
        <dbReference type="EMBL" id="BBO91992.1"/>
    </source>
</evidence>
<gene>
    <name evidence="8" type="ORF">DSCOOX_01960</name>
    <name evidence="9" type="ORF">DSCOOX_31950</name>
    <name evidence="10" type="ORF">DSCOOX_51720</name>
    <name evidence="11" type="ORF">DSCOOX_63590</name>
</gene>
<evidence type="ECO:0000259" key="7">
    <source>
        <dbReference type="PROSITE" id="PS51900"/>
    </source>
</evidence>
<dbReference type="PROSITE" id="PS51900">
    <property type="entry name" value="CB"/>
    <property type="match status" value="1"/>
</dbReference>
<evidence type="ECO:0000313" key="8">
    <source>
        <dbReference type="EMBL" id="BBO87016.1"/>
    </source>
</evidence>
<keyword evidence="4" id="KW-0233">DNA recombination</keyword>
<dbReference type="PANTHER" id="PTHR30349">
    <property type="entry name" value="PHAGE INTEGRASE-RELATED"/>
    <property type="match status" value="1"/>
</dbReference>
<dbReference type="InterPro" id="IPR050090">
    <property type="entry name" value="Tyrosine_recombinase_XerCD"/>
</dbReference>
<evidence type="ECO:0000313" key="9">
    <source>
        <dbReference type="EMBL" id="BBO90015.1"/>
    </source>
</evidence>
<dbReference type="InterPro" id="IPR013762">
    <property type="entry name" value="Integrase-like_cat_sf"/>
</dbReference>
<keyword evidence="2" id="KW-0229">DNA integration</keyword>
<evidence type="ECO:0000259" key="6">
    <source>
        <dbReference type="PROSITE" id="PS51898"/>
    </source>
</evidence>
<protein>
    <submittedName>
        <fullName evidence="9">Putative integrase/recombinase y4qK</fullName>
    </submittedName>
</protein>
<dbReference type="InterPro" id="IPR044068">
    <property type="entry name" value="CB"/>
</dbReference>
<comment type="similarity">
    <text evidence="1">Belongs to the 'phage' integrase family.</text>
</comment>
<reference evidence="9 12" key="1">
    <citation type="submission" date="2019-11" db="EMBL/GenBank/DDBJ databases">
        <title>Comparative genomics of hydrocarbon-degrading Desulfosarcina strains.</title>
        <authorList>
            <person name="Watanabe M."/>
            <person name="Kojima H."/>
            <person name="Fukui M."/>
        </authorList>
    </citation>
    <scope>NUCLEOTIDE SEQUENCE [LARGE SCALE GENOMIC DNA]</scope>
    <source>
        <strain evidence="9">OXyS1</strain>
        <strain evidence="12">oXyS1</strain>
    </source>
</reference>
<evidence type="ECO:0000256" key="4">
    <source>
        <dbReference type="ARBA" id="ARBA00023172"/>
    </source>
</evidence>
<name>A0A5K8ABM3_9BACT</name>
<dbReference type="EMBL" id="AP021879">
    <property type="protein sequence ID" value="BBO87016.1"/>
    <property type="molecule type" value="Genomic_DNA"/>
</dbReference>
<dbReference type="Pfam" id="PF13495">
    <property type="entry name" value="Phage_int_SAM_4"/>
    <property type="match status" value="1"/>
</dbReference>
<dbReference type="Pfam" id="PF00589">
    <property type="entry name" value="Phage_integrase"/>
    <property type="match status" value="1"/>
</dbReference>
<dbReference type="Gene3D" id="1.10.150.130">
    <property type="match status" value="1"/>
</dbReference>
<dbReference type="Gene3D" id="1.10.443.10">
    <property type="entry name" value="Intergrase catalytic core"/>
    <property type="match status" value="1"/>
</dbReference>
<evidence type="ECO:0000256" key="1">
    <source>
        <dbReference type="ARBA" id="ARBA00008857"/>
    </source>
</evidence>
<dbReference type="InterPro" id="IPR004107">
    <property type="entry name" value="Integrase_SAM-like_N"/>
</dbReference>
<keyword evidence="3 5" id="KW-0238">DNA-binding</keyword>
<evidence type="ECO:0000256" key="2">
    <source>
        <dbReference type="ARBA" id="ARBA00022908"/>
    </source>
</evidence>
<dbReference type="PANTHER" id="PTHR30349:SF64">
    <property type="entry name" value="PROPHAGE INTEGRASE INTD-RELATED"/>
    <property type="match status" value="1"/>
</dbReference>
<dbReference type="PROSITE" id="PS51898">
    <property type="entry name" value="TYR_RECOMBINASE"/>
    <property type="match status" value="1"/>
</dbReference>
<feature type="domain" description="Tyr recombinase" evidence="6">
    <location>
        <begin position="97"/>
        <end position="270"/>
    </location>
</feature>
<evidence type="ECO:0000256" key="3">
    <source>
        <dbReference type="ARBA" id="ARBA00023125"/>
    </source>
</evidence>
<dbReference type="GO" id="GO:0015074">
    <property type="term" value="P:DNA integration"/>
    <property type="evidence" value="ECO:0007669"/>
    <property type="project" value="UniProtKB-KW"/>
</dbReference>
<evidence type="ECO:0000313" key="11">
    <source>
        <dbReference type="EMBL" id="BBO93179.1"/>
    </source>
</evidence>
<dbReference type="RefSeq" id="WP_155308513.1">
    <property type="nucleotide sequence ID" value="NZ_AP021879.1"/>
</dbReference>
<dbReference type="EMBL" id="AP021879">
    <property type="protein sequence ID" value="BBO93179.1"/>
    <property type="molecule type" value="Genomic_DNA"/>
</dbReference>
<dbReference type="Proteomes" id="UP000422108">
    <property type="component" value="Chromosome"/>
</dbReference>
<dbReference type="EMBL" id="AP021879">
    <property type="protein sequence ID" value="BBO90015.1"/>
    <property type="molecule type" value="Genomic_DNA"/>
</dbReference>
<sequence>MSELRQKMIRAMELKDFSPRTQQSYLSAVEGLSKFHRKSPDRLTQTEIEDYVLHLKDEGKSASTRNVIISGMKFFYQHTLINSEIALNMPSRRKPKILPEVLSREQVRMIIDTPADLKHRLILMTAYSGGLRVSEVAALKVKSIDSARMVIRVYQGKGMKDRDTLLSKKLLEELRGYWKVYRPTDWLFYGKRRDTPMSITSIQRMYRRAKSDAGITKGKGIHCLRHCFATHLLEAGYDVRKIQLLMGHRSLSTTMVYLHVSRNGLAKVQSPLDFIEEPEQQAPPWEDDDESNQ</sequence>
<proteinExistence type="inferred from homology"/>
<dbReference type="InterPro" id="IPR011010">
    <property type="entry name" value="DNA_brk_join_enz"/>
</dbReference>
<dbReference type="InterPro" id="IPR010998">
    <property type="entry name" value="Integrase_recombinase_N"/>
</dbReference>
<dbReference type="AlphaFoldDB" id="A0A5K8ABM3"/>
<dbReference type="EMBL" id="AP021879">
    <property type="protein sequence ID" value="BBO91992.1"/>
    <property type="molecule type" value="Genomic_DNA"/>
</dbReference>
<dbReference type="SUPFAM" id="SSF56349">
    <property type="entry name" value="DNA breaking-rejoining enzymes"/>
    <property type="match status" value="1"/>
</dbReference>
<dbReference type="GO" id="GO:0003677">
    <property type="term" value="F:DNA binding"/>
    <property type="evidence" value="ECO:0007669"/>
    <property type="project" value="UniProtKB-UniRule"/>
</dbReference>
<feature type="domain" description="Core-binding (CB)" evidence="7">
    <location>
        <begin position="1"/>
        <end position="80"/>
    </location>
</feature>